<reference evidence="2" key="1">
    <citation type="journal article" date="2024" name="Proc. Natl. Acad. Sci. U.S.A.">
        <title>Extraordinary preservation of gene collinearity over three hundred million years revealed in homosporous lycophytes.</title>
        <authorList>
            <person name="Li C."/>
            <person name="Wickell D."/>
            <person name="Kuo L.Y."/>
            <person name="Chen X."/>
            <person name="Nie B."/>
            <person name="Liao X."/>
            <person name="Peng D."/>
            <person name="Ji J."/>
            <person name="Jenkins J."/>
            <person name="Williams M."/>
            <person name="Shu S."/>
            <person name="Plott C."/>
            <person name="Barry K."/>
            <person name="Rajasekar S."/>
            <person name="Grimwood J."/>
            <person name="Han X."/>
            <person name="Sun S."/>
            <person name="Hou Z."/>
            <person name="He W."/>
            <person name="Dai G."/>
            <person name="Sun C."/>
            <person name="Schmutz J."/>
            <person name="Leebens-Mack J.H."/>
            <person name="Li F.W."/>
            <person name="Wang L."/>
        </authorList>
    </citation>
    <scope>NUCLEOTIDE SEQUENCE [LARGE SCALE GENOMIC DNA]</scope>
    <source>
        <strain evidence="2">cv. PW_Plant_1</strain>
    </source>
</reference>
<sequence length="314" mass="34040">MAQLQKAWVYKEYGNFQEVLKLEEIPVPDITPDEVLIKVHAAALNPADWKRGLAYFKDLDSPLPHVPGFDLAGVVVKVGSQVHKFKEGDEVYGDINSSIPEGIKQWGTLAQYTAVEEKVLALKPKNLTYEEAASIPLAALTAQEGLERADLKKGQTLLVTGGAGGVGSFVIQLAKEIFGASLVSTTASTKKLDIVKSIGADVAIDYTKENYEERPEKYDVVYDAIGDYPKCVKAVKDGGKVVVISVFEVDPPAFAFLLTSKGESLEKLTPYFESGKVKPILDPSGPYKFSDVLQAFAHLETGRAIGKIVISPIP</sequence>
<dbReference type="Proteomes" id="UP001162992">
    <property type="component" value="Chromosome 6"/>
</dbReference>
<evidence type="ECO:0000313" key="1">
    <source>
        <dbReference type="EMBL" id="KAJ7554475.1"/>
    </source>
</evidence>
<accession>A0ACC2DJL7</accession>
<organism evidence="1 2">
    <name type="scientific">Diphasiastrum complanatum</name>
    <name type="common">Issler's clubmoss</name>
    <name type="synonym">Lycopodium complanatum</name>
    <dbReference type="NCBI Taxonomy" id="34168"/>
    <lineage>
        <taxon>Eukaryota</taxon>
        <taxon>Viridiplantae</taxon>
        <taxon>Streptophyta</taxon>
        <taxon>Embryophyta</taxon>
        <taxon>Tracheophyta</taxon>
        <taxon>Lycopodiopsida</taxon>
        <taxon>Lycopodiales</taxon>
        <taxon>Lycopodiaceae</taxon>
        <taxon>Lycopodioideae</taxon>
        <taxon>Diphasiastrum</taxon>
    </lineage>
</organism>
<evidence type="ECO:0000313" key="2">
    <source>
        <dbReference type="Proteomes" id="UP001162992"/>
    </source>
</evidence>
<name>A0ACC2DJL7_DIPCM</name>
<dbReference type="EMBL" id="CM055097">
    <property type="protein sequence ID" value="KAJ7554475.1"/>
    <property type="molecule type" value="Genomic_DNA"/>
</dbReference>
<comment type="caution">
    <text evidence="1">The sequence shown here is derived from an EMBL/GenBank/DDBJ whole genome shotgun (WGS) entry which is preliminary data.</text>
</comment>
<protein>
    <submittedName>
        <fullName evidence="1">Uncharacterized protein</fullName>
    </submittedName>
</protein>
<gene>
    <name evidence="1" type="ORF">O6H91_06G142300</name>
</gene>
<keyword evidence="2" id="KW-1185">Reference proteome</keyword>
<proteinExistence type="predicted"/>